<evidence type="ECO:0000256" key="2">
    <source>
        <dbReference type="SAM" id="SignalP"/>
    </source>
</evidence>
<reference evidence="3 6" key="1">
    <citation type="submission" date="2018-08" db="EMBL/GenBank/DDBJ databases">
        <title>A genome reference for cultivated species of the human gut microbiota.</title>
        <authorList>
            <person name="Zou Y."/>
            <person name="Xue W."/>
            <person name="Luo G."/>
        </authorList>
    </citation>
    <scope>NUCLEOTIDE SEQUENCE [LARGE SCALE GENOMIC DNA]</scope>
    <source>
        <strain evidence="4 6">AF26-4BH</strain>
        <strain evidence="3">TF05-5AC</strain>
    </source>
</reference>
<protein>
    <recommendedName>
        <fullName evidence="7">DUF3298 domain-containing protein</fullName>
    </recommendedName>
</protein>
<dbReference type="EMBL" id="QVLV01000031">
    <property type="protein sequence ID" value="RGE56049.1"/>
    <property type="molecule type" value="Genomic_DNA"/>
</dbReference>
<dbReference type="RefSeq" id="WP_025490384.1">
    <property type="nucleotide sequence ID" value="NZ_JBKVAZ010000022.1"/>
</dbReference>
<feature type="chain" id="PRO_5036080121" description="DUF3298 domain-containing protein" evidence="2">
    <location>
        <begin position="28"/>
        <end position="278"/>
    </location>
</feature>
<evidence type="ECO:0000256" key="1">
    <source>
        <dbReference type="SAM" id="MobiDB-lite"/>
    </source>
</evidence>
<dbReference type="AlphaFoldDB" id="A0A3E3HW52"/>
<evidence type="ECO:0000313" key="5">
    <source>
        <dbReference type="Proteomes" id="UP000260812"/>
    </source>
</evidence>
<name>A0A3E3HW52_9FIRM</name>
<dbReference type="GeneID" id="97990261"/>
<evidence type="ECO:0000313" key="6">
    <source>
        <dbReference type="Proteomes" id="UP000261166"/>
    </source>
</evidence>
<feature type="signal peptide" evidence="2">
    <location>
        <begin position="1"/>
        <end position="27"/>
    </location>
</feature>
<evidence type="ECO:0008006" key="7">
    <source>
        <dbReference type="Google" id="ProtNLM"/>
    </source>
</evidence>
<sequence length="278" mass="30770">MKNVRNRKTLMTILMAFCVCAVLPACSGENTKRETSAAYTHSETEADISEPAAPVETSIPAEGQNESETLGSAIEDDYDNVKFNLETYTADHVEVEYIQVADLYDIIQGKLNENIMEFYLWQWTNGVDSEADRTEYYGTATYAFVGEKLLSVQRYLNVTAEGAAYSVNEVSAQTFDVTTGEPVGALNAVPFTQEQIQMFKLTLPSDDVPDELAAKAEQAFKDYVLGTDEIYNYFLTDTGVAIYVMNDVHAECDYFIFEADVADIAGELANPIKSAFGI</sequence>
<organism evidence="3 5">
    <name type="scientific">Eisenbergiella massiliensis</name>
    <dbReference type="NCBI Taxonomy" id="1720294"/>
    <lineage>
        <taxon>Bacteria</taxon>
        <taxon>Bacillati</taxon>
        <taxon>Bacillota</taxon>
        <taxon>Clostridia</taxon>
        <taxon>Lachnospirales</taxon>
        <taxon>Lachnospiraceae</taxon>
        <taxon>Eisenbergiella</taxon>
    </lineage>
</organism>
<proteinExistence type="predicted"/>
<keyword evidence="5" id="KW-1185">Reference proteome</keyword>
<evidence type="ECO:0000313" key="4">
    <source>
        <dbReference type="EMBL" id="RGE70544.1"/>
    </source>
</evidence>
<comment type="caution">
    <text evidence="3">The sequence shown here is derived from an EMBL/GenBank/DDBJ whole genome shotgun (WGS) entry which is preliminary data.</text>
</comment>
<feature type="region of interest" description="Disordered" evidence="1">
    <location>
        <begin position="37"/>
        <end position="66"/>
    </location>
</feature>
<keyword evidence="2" id="KW-0732">Signal</keyword>
<gene>
    <name evidence="4" type="ORF">DWY69_16555</name>
    <name evidence="3" type="ORF">DXC51_26245</name>
</gene>
<accession>A0A3E3HW52</accession>
<evidence type="ECO:0000313" key="3">
    <source>
        <dbReference type="EMBL" id="RGE56049.1"/>
    </source>
</evidence>
<dbReference type="Proteomes" id="UP000260812">
    <property type="component" value="Unassembled WGS sequence"/>
</dbReference>
<dbReference type="EMBL" id="QVLU01000015">
    <property type="protein sequence ID" value="RGE70544.1"/>
    <property type="molecule type" value="Genomic_DNA"/>
</dbReference>
<dbReference type="Proteomes" id="UP000261166">
    <property type="component" value="Unassembled WGS sequence"/>
</dbReference>